<dbReference type="RefSeq" id="WP_268076475.1">
    <property type="nucleotide sequence ID" value="NZ_CP109966.1"/>
</dbReference>
<feature type="chain" id="PRO_5045071912" description="TPR repeat protein" evidence="1">
    <location>
        <begin position="25"/>
        <end position="501"/>
    </location>
</feature>
<organism evidence="2 3">
    <name type="scientific">Catenovulum adriaticum</name>
    <dbReference type="NCBI Taxonomy" id="2984846"/>
    <lineage>
        <taxon>Bacteria</taxon>
        <taxon>Pseudomonadati</taxon>
        <taxon>Pseudomonadota</taxon>
        <taxon>Gammaproteobacteria</taxon>
        <taxon>Alteromonadales</taxon>
        <taxon>Alteromonadaceae</taxon>
        <taxon>Catenovulum</taxon>
    </lineage>
</organism>
<reference evidence="2" key="1">
    <citation type="submission" date="2022-10" db="EMBL/GenBank/DDBJ databases">
        <title>Catenovulum adriacola sp. nov. isolated in the Harbour of Susak.</title>
        <authorList>
            <person name="Schoch T."/>
            <person name="Reich S.J."/>
            <person name="Stoeferle S."/>
            <person name="Flaiz M."/>
            <person name="Kazda M."/>
            <person name="Riedel C.U."/>
            <person name="Duerre P."/>
        </authorList>
    </citation>
    <scope>NUCLEOTIDE SEQUENCE</scope>
    <source>
        <strain evidence="2">TS8</strain>
        <plasmid evidence="2">pCadTS8_1</plasmid>
    </source>
</reference>
<dbReference type="PANTHER" id="PTHR11102:SF160">
    <property type="entry name" value="ERAD-ASSOCIATED E3 UBIQUITIN-PROTEIN LIGASE COMPONENT HRD3"/>
    <property type="match status" value="1"/>
</dbReference>
<dbReference type="Proteomes" id="UP001163726">
    <property type="component" value="Plasmid pCadTS8_1"/>
</dbReference>
<evidence type="ECO:0000313" key="3">
    <source>
        <dbReference type="Proteomes" id="UP001163726"/>
    </source>
</evidence>
<dbReference type="PANTHER" id="PTHR11102">
    <property type="entry name" value="SEL-1-LIKE PROTEIN"/>
    <property type="match status" value="1"/>
</dbReference>
<proteinExistence type="predicted"/>
<keyword evidence="1" id="KW-0732">Signal</keyword>
<name>A0ABY7AQD9_9ALTE</name>
<sequence length="501" mass="56606">MHKLKNCNCLLIATILAVTAPSYANIIRADQAYDTGQYDIALTQYQLAAATGNVRALHTLGLMNYQGLGTDKNEVTAAAWLIYAARSDYENAAVLAKHIIQSFTPTQRQQLDKRLTTLEPDYGIEGLNKKVLPELLSDKLDKQIIFSYTANFQGLEQDLDLFSSFSEETEIADFPLDLEEGGGFSIEQTNQPTVINEMRNRPYFLIADLSIALDGTVRDIEVIQSFGFAGQAIRKLREVKFAPPIFDNIPVPFYQRVYLGDAQRNLSKMTLMSDYPSVYRGIRPILQKAQNSPSAGEQYLYAITLMNFPGLSKDNNEVDRLLESAAKAGLAEAQFVLATNLYREQRNIKQAISWLIQAAQNSLANAEYLLGEFCLTSPWFKHDEIKAQFWLDKAANQGHIIGLKRAAYVKLRAKNTQLHDAKTALQYLQLLESTKHNDPEIMYLTALAHEKQDKRRRVEAVSMIKKAIFRGDQLGWDTSKWKYTLSEWTTGGRVTITKETY</sequence>
<evidence type="ECO:0000256" key="1">
    <source>
        <dbReference type="SAM" id="SignalP"/>
    </source>
</evidence>
<evidence type="ECO:0008006" key="4">
    <source>
        <dbReference type="Google" id="ProtNLM"/>
    </source>
</evidence>
<dbReference type="SMART" id="SM00671">
    <property type="entry name" value="SEL1"/>
    <property type="match status" value="4"/>
</dbReference>
<keyword evidence="2" id="KW-0614">Plasmid</keyword>
<geneLocation type="plasmid" evidence="2 3">
    <name>pCadTS8_1</name>
</geneLocation>
<dbReference type="SUPFAM" id="SSF81901">
    <property type="entry name" value="HCP-like"/>
    <property type="match status" value="2"/>
</dbReference>
<evidence type="ECO:0000313" key="2">
    <source>
        <dbReference type="EMBL" id="WAJ71767.1"/>
    </source>
</evidence>
<dbReference type="InterPro" id="IPR006597">
    <property type="entry name" value="Sel1-like"/>
</dbReference>
<dbReference type="Gene3D" id="1.25.40.10">
    <property type="entry name" value="Tetratricopeptide repeat domain"/>
    <property type="match status" value="2"/>
</dbReference>
<keyword evidence="3" id="KW-1185">Reference proteome</keyword>
<dbReference type="Pfam" id="PF08238">
    <property type="entry name" value="Sel1"/>
    <property type="match status" value="3"/>
</dbReference>
<accession>A0ABY7AQD9</accession>
<dbReference type="InterPro" id="IPR011990">
    <property type="entry name" value="TPR-like_helical_dom_sf"/>
</dbReference>
<dbReference type="EMBL" id="CP109966">
    <property type="protein sequence ID" value="WAJ71767.1"/>
    <property type="molecule type" value="Genomic_DNA"/>
</dbReference>
<feature type="signal peptide" evidence="1">
    <location>
        <begin position="1"/>
        <end position="24"/>
    </location>
</feature>
<dbReference type="InterPro" id="IPR050767">
    <property type="entry name" value="Sel1_AlgK"/>
</dbReference>
<gene>
    <name evidence="2" type="ORF">OLW01_15630</name>
</gene>
<protein>
    <recommendedName>
        <fullName evidence="4">TPR repeat protein</fullName>
    </recommendedName>
</protein>